<reference evidence="4 5" key="1">
    <citation type="submission" date="2024-02" db="EMBL/GenBank/DDBJ databases">
        <authorList>
            <consortium name="ELIXIR-Norway"/>
            <consortium name="Elixir Norway"/>
        </authorList>
    </citation>
    <scope>NUCLEOTIDE SEQUENCE [LARGE SCALE GENOMIC DNA]</scope>
</reference>
<evidence type="ECO:0000256" key="1">
    <source>
        <dbReference type="ARBA" id="ARBA00008901"/>
    </source>
</evidence>
<keyword evidence="5" id="KW-1185">Reference proteome</keyword>
<feature type="region of interest" description="Disordered" evidence="2">
    <location>
        <begin position="454"/>
        <end position="475"/>
    </location>
</feature>
<dbReference type="SMART" id="SM01041">
    <property type="entry name" value="BRO1"/>
    <property type="match status" value="1"/>
</dbReference>
<evidence type="ECO:0000256" key="2">
    <source>
        <dbReference type="SAM" id="MobiDB-lite"/>
    </source>
</evidence>
<dbReference type="InterPro" id="IPR038898">
    <property type="entry name" value="BROX"/>
</dbReference>
<dbReference type="Gene3D" id="1.25.40.280">
    <property type="entry name" value="alix/aip1 like domains"/>
    <property type="match status" value="1"/>
</dbReference>
<evidence type="ECO:0000313" key="5">
    <source>
        <dbReference type="Proteomes" id="UP001497444"/>
    </source>
</evidence>
<comment type="similarity">
    <text evidence="1">Belongs to the BROX family.</text>
</comment>
<dbReference type="EMBL" id="OZ020097">
    <property type="protein sequence ID" value="CAK9268586.1"/>
    <property type="molecule type" value="Genomic_DNA"/>
</dbReference>
<proteinExistence type="inferred from homology"/>
<sequence>MGCIQSSDAIEDWESSTYGGGGSAANGEVYVFVPGFRAPKNVELAAHLLLQQQASSSSISPELATRLVSLRSRISHLAAKPDRSSSHKSRHADDEQGVVDLAKALEGYLPLLMGLTTGGEKLSSSFRFEWTNVEDEKKETALSSAYYELLSVLHLLGMLAMQDANLMLTPTLEIDDYKSKIFEGIKRMAIETLLKAVSYFECAISAVIPNAPDDIKAKLPADLMEGMFIALEQQALGQAVELQLGFAVENVTASLAVKRRLACEQVKCWEQAQEKLACMPLAEGWGAKHILFAKWKLAEAKAMAYYFHAQVLEEGFEVDTHAHALACFRESVSYLKEGQRQRVYFNNTYPSSRLLPPIWGPMKHLSERIPREALSKARIFRDSYNEETAPETTPKLPDFPIALTAELYVLPPVDPAWESKCGYEARTSSLTVDVPSLLAKTNQDQKLLTPVDLHRQQPVSPPPPLSLVAPEPVQA</sequence>
<dbReference type="Pfam" id="PF03097">
    <property type="entry name" value="BRO1"/>
    <property type="match status" value="1"/>
</dbReference>
<dbReference type="Proteomes" id="UP001497444">
    <property type="component" value="Chromosome 2"/>
</dbReference>
<dbReference type="PANTHER" id="PTHR23032:SF13">
    <property type="entry name" value="BRO1 DOMAIN-CONTAINING PROTEIN BROX"/>
    <property type="match status" value="1"/>
</dbReference>
<organism evidence="4 5">
    <name type="scientific">Sphagnum jensenii</name>
    <dbReference type="NCBI Taxonomy" id="128206"/>
    <lineage>
        <taxon>Eukaryota</taxon>
        <taxon>Viridiplantae</taxon>
        <taxon>Streptophyta</taxon>
        <taxon>Embryophyta</taxon>
        <taxon>Bryophyta</taxon>
        <taxon>Sphagnophytina</taxon>
        <taxon>Sphagnopsida</taxon>
        <taxon>Sphagnales</taxon>
        <taxon>Sphagnaceae</taxon>
        <taxon>Sphagnum</taxon>
    </lineage>
</organism>
<dbReference type="InterPro" id="IPR004328">
    <property type="entry name" value="BRO1_dom"/>
</dbReference>
<evidence type="ECO:0000259" key="3">
    <source>
        <dbReference type="PROSITE" id="PS51180"/>
    </source>
</evidence>
<dbReference type="PANTHER" id="PTHR23032">
    <property type="entry name" value="BRO1 DOMAIN-CONTAINING PROTEIN BROX"/>
    <property type="match status" value="1"/>
</dbReference>
<protein>
    <recommendedName>
        <fullName evidence="3">BRO1 domain-containing protein</fullName>
    </recommendedName>
</protein>
<dbReference type="PROSITE" id="PS51180">
    <property type="entry name" value="BRO1"/>
    <property type="match status" value="1"/>
</dbReference>
<dbReference type="InterPro" id="IPR038499">
    <property type="entry name" value="BRO1_sf"/>
</dbReference>
<evidence type="ECO:0000313" key="4">
    <source>
        <dbReference type="EMBL" id="CAK9268586.1"/>
    </source>
</evidence>
<name>A0ABP0WS00_9BRYO</name>
<accession>A0ABP0WS00</accession>
<feature type="domain" description="BRO1" evidence="3">
    <location>
        <begin position="30"/>
        <end position="475"/>
    </location>
</feature>
<feature type="compositionally biased region" description="Low complexity" evidence="2">
    <location>
        <begin position="466"/>
        <end position="475"/>
    </location>
</feature>
<gene>
    <name evidence="4" type="ORF">CSSPJE1EN1_LOCUS14064</name>
</gene>
<dbReference type="CDD" id="cd09034">
    <property type="entry name" value="BRO1_Alix_like"/>
    <property type="match status" value="1"/>
</dbReference>